<proteinExistence type="predicted"/>
<evidence type="ECO:0000313" key="1">
    <source>
        <dbReference type="EMBL" id="DAF63002.1"/>
    </source>
</evidence>
<name>A0A8S5TJN6_9CAUD</name>
<dbReference type="EMBL" id="BK032832">
    <property type="protein sequence ID" value="DAF63002.1"/>
    <property type="molecule type" value="Genomic_DNA"/>
</dbReference>
<sequence>MLTSKERMLNLLLSQFSDRKIIKALLETIGEEFDFHNTLKKQIRTEIWPDVAVGKQLDMCGEVADISRKVDASMSVDFFGFPDHGNNSFGKARFRRYGEPYLSSSELRDNEYRLAIFSKIAKNTTDGSRQSTIDSIKRMFGVSRVIAINAGNAKMRIGIGRVVTPNELKLINALDLIIRGAGIGVIYIYWFNGGDTFGFSRNGKNIGNFVGFGKGTFARILQIEGSLI</sequence>
<reference evidence="1" key="1">
    <citation type="journal article" date="2021" name="Proc. Natl. Acad. Sci. U.S.A.">
        <title>A Catalog of Tens of Thousands of Viruses from Human Metagenomes Reveals Hidden Associations with Chronic Diseases.</title>
        <authorList>
            <person name="Tisza M.J."/>
            <person name="Buck C.B."/>
        </authorList>
    </citation>
    <scope>NUCLEOTIDE SEQUENCE</scope>
    <source>
        <strain evidence="1">Ct9dX1</strain>
    </source>
</reference>
<dbReference type="Pfam" id="PF11041">
    <property type="entry name" value="Phage_Wedge1"/>
    <property type="match status" value="1"/>
</dbReference>
<protein>
    <submittedName>
        <fullName evidence="1">Uncharacterized protein</fullName>
    </submittedName>
</protein>
<accession>A0A8S5TJN6</accession>
<dbReference type="InterPro" id="IPR021283">
    <property type="entry name" value="Phage_Wedge1"/>
</dbReference>
<organism evidence="1">
    <name type="scientific">Myoviridae sp. ct9dX1</name>
    <dbReference type="NCBI Taxonomy" id="2827665"/>
    <lineage>
        <taxon>Viruses</taxon>
        <taxon>Duplodnaviria</taxon>
        <taxon>Heunggongvirae</taxon>
        <taxon>Uroviricota</taxon>
        <taxon>Caudoviricetes</taxon>
    </lineage>
</organism>